<dbReference type="RefSeq" id="WP_058274118.1">
    <property type="nucleotide sequence ID" value="NZ_CYPS01000043.1"/>
</dbReference>
<dbReference type="InterPro" id="IPR011051">
    <property type="entry name" value="RmlC_Cupin_sf"/>
</dbReference>
<dbReference type="Pfam" id="PF16867">
    <property type="entry name" value="DMSP_lyase"/>
    <property type="match status" value="1"/>
</dbReference>
<organism evidence="1 2">
    <name type="scientific">Ruegeria atlantica</name>
    <dbReference type="NCBI Taxonomy" id="81569"/>
    <lineage>
        <taxon>Bacteria</taxon>
        <taxon>Pseudomonadati</taxon>
        <taxon>Pseudomonadota</taxon>
        <taxon>Alphaproteobacteria</taxon>
        <taxon>Rhodobacterales</taxon>
        <taxon>Roseobacteraceae</taxon>
        <taxon>Ruegeria</taxon>
    </lineage>
</organism>
<sequence length="228" mass="25671">MTDKQRRIQALIQSIVTYLQAHRAATRGVDLTLDKLAAMDLSDEKLIDLPPQGTRHDEVLKNAVAGIAAPELQEIAGCLKAAKDDLIWREDNAQFYPAGADLGEGYTRCNLHTLLIGPDACGYHHLDFNLGIFMLGPRTLYRDHNHDAPELYLNLSEKSGWRFGTRDWQDYPAGSLIWNAAGDPHATRVYDQPFISVFVWLENVNSPCNVIHFDDWAEIEQDLAKQSN</sequence>
<accession>A0A0P1E6R9</accession>
<dbReference type="SUPFAM" id="SSF51182">
    <property type="entry name" value="RmlC-like cupins"/>
    <property type="match status" value="1"/>
</dbReference>
<evidence type="ECO:0000313" key="1">
    <source>
        <dbReference type="EMBL" id="CUH44166.1"/>
    </source>
</evidence>
<evidence type="ECO:0008006" key="3">
    <source>
        <dbReference type="Google" id="ProtNLM"/>
    </source>
</evidence>
<protein>
    <recommendedName>
        <fullName evidence="3">Dimethlysulfonioproprionate lyase</fullName>
    </recommendedName>
</protein>
<name>A0A0P1E6R9_9RHOB</name>
<dbReference type="Gene3D" id="2.60.120.10">
    <property type="entry name" value="Jelly Rolls"/>
    <property type="match status" value="1"/>
</dbReference>
<keyword evidence="2" id="KW-1185">Reference proteome</keyword>
<dbReference type="InterPro" id="IPR014710">
    <property type="entry name" value="RmlC-like_jellyroll"/>
</dbReference>
<proteinExistence type="predicted"/>
<reference evidence="2" key="1">
    <citation type="submission" date="2015-09" db="EMBL/GenBank/DDBJ databases">
        <authorList>
            <person name="Rodrigo-Torres L."/>
            <person name="Arahal D.R."/>
        </authorList>
    </citation>
    <scope>NUCLEOTIDE SEQUENCE [LARGE SCALE GENOMIC DNA]</scope>
    <source>
        <strain evidence="2">CECT 4293</strain>
    </source>
</reference>
<dbReference type="GO" id="GO:0047869">
    <property type="term" value="F:dimethylpropiothetin dethiomethylase activity"/>
    <property type="evidence" value="ECO:0007669"/>
    <property type="project" value="InterPro"/>
</dbReference>
<dbReference type="InterPro" id="IPR031723">
    <property type="entry name" value="DMSP_lyase"/>
</dbReference>
<dbReference type="EMBL" id="CYPS01000043">
    <property type="protein sequence ID" value="CUH44166.1"/>
    <property type="molecule type" value="Genomic_DNA"/>
</dbReference>
<dbReference type="AlphaFoldDB" id="A0A0P1E6R9"/>
<dbReference type="Proteomes" id="UP000050786">
    <property type="component" value="Unassembled WGS sequence"/>
</dbReference>
<evidence type="ECO:0000313" key="2">
    <source>
        <dbReference type="Proteomes" id="UP000050786"/>
    </source>
</evidence>
<gene>
    <name evidence="1" type="ORF">RUM4293_03063</name>
</gene>